<evidence type="ECO:0000313" key="2">
    <source>
        <dbReference type="EMBL" id="SIO17492.1"/>
    </source>
</evidence>
<organism evidence="2 3">
    <name type="scientific">Paraburkholderia phenazinium</name>
    <dbReference type="NCBI Taxonomy" id="60549"/>
    <lineage>
        <taxon>Bacteria</taxon>
        <taxon>Pseudomonadati</taxon>
        <taxon>Pseudomonadota</taxon>
        <taxon>Betaproteobacteria</taxon>
        <taxon>Burkholderiales</taxon>
        <taxon>Burkholderiaceae</taxon>
        <taxon>Paraburkholderia</taxon>
    </lineage>
</organism>
<dbReference type="Proteomes" id="UP000185151">
    <property type="component" value="Unassembled WGS sequence"/>
</dbReference>
<sequence length="689" mass="72299">MLNTQKMAPSTAGPANSSPVDTGHKPQEKKPDGQPSANPNSVAPEIARLSGHPASAVQNDTNPPRKTVTFAVGTAGAQGSKDATRGQGSSNSTALRDKALPALPPGAATPGNIPAGRPPIPTRRLPSLSTAANESAQGVALHATVQTPTVGTRPAAPTRPPPPVPGASTVTRTATADASPPPSRAGSIKADAEPAAKAGPEDPGFRMPPRAQRFGQPVDRDKPGFSLLETNKLRPGASVAAAVGIGTHTTAGTVDAALVGGSLTAAHETVGAVVNSHAFFAATQRKKRYGAQLDTMLKDDVAKFHGRDPSVKMRPEALIFKRKNAIKKLDDVYDAKAADTKGKQRADGNQDATSAAKPAELEYDMEAVKKLAASDDPELKNESAHAKNVLLTAFLKDDVAAKQGNRAAYEFIRNTVSISAATATAIGTHGASVALAGSHAAAVAGHTRIAGSALSAAGSLDVAKGIRGLKQRMRNDKAEVVGSYALQRRQAFANEYAGPGASDDKKKIISDLGDSHDKAIKDIHSAFTAQARVQAGNERFGRIFKGSKINDTRSTAAKKETRDLVGKHAYAVVDYHMGTSDPVKSEKLATEWDKIMKEPNGTRKSRQKKFAELFDKDSGTKTAYHLLRDTGMGRGESIYTMQRMIEMSIETKMASDPEMSKVGGSPDFAKDDAAQKATTSRLTTAFARR</sequence>
<keyword evidence="3" id="KW-1185">Reference proteome</keyword>
<dbReference type="AlphaFoldDB" id="A0A1N6HCI6"/>
<feature type="region of interest" description="Disordered" evidence="1">
    <location>
        <begin position="1"/>
        <end position="223"/>
    </location>
</feature>
<accession>A0A1N6HCI6</accession>
<protein>
    <submittedName>
        <fullName evidence="2">Uncharacterized protein</fullName>
    </submittedName>
</protein>
<reference evidence="2 3" key="1">
    <citation type="submission" date="2016-11" db="EMBL/GenBank/DDBJ databases">
        <authorList>
            <person name="Jaros S."/>
            <person name="Januszkiewicz K."/>
            <person name="Wedrychowicz H."/>
        </authorList>
    </citation>
    <scope>NUCLEOTIDE SEQUENCE [LARGE SCALE GENOMIC DNA]</scope>
    <source>
        <strain evidence="2 3">GAS95</strain>
    </source>
</reference>
<feature type="compositionally biased region" description="Basic and acidic residues" evidence="1">
    <location>
        <begin position="22"/>
        <end position="32"/>
    </location>
</feature>
<feature type="compositionally biased region" description="Polar residues" evidence="1">
    <location>
        <begin position="1"/>
        <end position="20"/>
    </location>
</feature>
<dbReference type="RefSeq" id="WP_074294760.1">
    <property type="nucleotide sequence ID" value="NZ_FSRU01000001.1"/>
</dbReference>
<dbReference type="OrthoDB" id="9034866at2"/>
<dbReference type="EMBL" id="FSRU01000001">
    <property type="protein sequence ID" value="SIO17492.1"/>
    <property type="molecule type" value="Genomic_DNA"/>
</dbReference>
<feature type="compositionally biased region" description="Low complexity" evidence="1">
    <location>
        <begin position="147"/>
        <end position="156"/>
    </location>
</feature>
<evidence type="ECO:0000313" key="3">
    <source>
        <dbReference type="Proteomes" id="UP000185151"/>
    </source>
</evidence>
<name>A0A1N6HCI6_9BURK</name>
<feature type="compositionally biased region" description="Polar residues" evidence="1">
    <location>
        <begin position="127"/>
        <end position="136"/>
    </location>
</feature>
<proteinExistence type="predicted"/>
<evidence type="ECO:0000256" key="1">
    <source>
        <dbReference type="SAM" id="MobiDB-lite"/>
    </source>
</evidence>
<feature type="compositionally biased region" description="Basic and acidic residues" evidence="1">
    <location>
        <begin position="190"/>
        <end position="204"/>
    </location>
</feature>
<feature type="region of interest" description="Disordered" evidence="1">
    <location>
        <begin position="655"/>
        <end position="689"/>
    </location>
</feature>
<gene>
    <name evidence="2" type="ORF">SAMN05444165_1292</name>
</gene>